<evidence type="ECO:0000259" key="10">
    <source>
        <dbReference type="SMART" id="SM00865"/>
    </source>
</evidence>
<dbReference type="GO" id="GO:0051258">
    <property type="term" value="P:protein polymerization"/>
    <property type="evidence" value="ECO:0007669"/>
    <property type="project" value="UniProtKB-UniRule"/>
</dbReference>
<dbReference type="SUPFAM" id="SSF55307">
    <property type="entry name" value="Tubulin C-terminal domain-like"/>
    <property type="match status" value="1"/>
</dbReference>
<comment type="subcellular location">
    <subcellularLocation>
        <location evidence="5">Cytoplasm</location>
    </subcellularLocation>
    <text evidence="5">Assembles at midcell at the inner surface of the cytoplasmic membrane.</text>
</comment>
<dbReference type="SMART" id="SM00865">
    <property type="entry name" value="Tubulin_C"/>
    <property type="match status" value="1"/>
</dbReference>
<feature type="compositionally biased region" description="Polar residues" evidence="8">
    <location>
        <begin position="460"/>
        <end position="475"/>
    </location>
</feature>
<keyword evidence="5 7" id="KW-0717">Septation</keyword>
<dbReference type="EMBL" id="NOXS01000035">
    <property type="protein sequence ID" value="OYQ16933.1"/>
    <property type="molecule type" value="Genomic_DNA"/>
</dbReference>
<dbReference type="InterPro" id="IPR020805">
    <property type="entry name" value="Cell_div_FtsZ_CS"/>
</dbReference>
<dbReference type="GO" id="GO:0043093">
    <property type="term" value="P:FtsZ-dependent cytokinesis"/>
    <property type="evidence" value="ECO:0007669"/>
    <property type="project" value="UniProtKB-UniRule"/>
</dbReference>
<dbReference type="PROSITE" id="PS01135">
    <property type="entry name" value="FTSZ_2"/>
    <property type="match status" value="1"/>
</dbReference>
<dbReference type="NCBIfam" id="TIGR00065">
    <property type="entry name" value="ftsZ"/>
    <property type="match status" value="1"/>
</dbReference>
<feature type="binding site" evidence="5">
    <location>
        <position position="146"/>
    </location>
    <ligand>
        <name>GTP</name>
        <dbReference type="ChEBI" id="CHEBI:37565"/>
    </ligand>
</feature>
<dbReference type="InterPro" id="IPR008280">
    <property type="entry name" value="Tub_FtsZ_C"/>
</dbReference>
<feature type="region of interest" description="Disordered" evidence="8">
    <location>
        <begin position="513"/>
        <end position="584"/>
    </location>
</feature>
<feature type="domain" description="Tubulin/FtsZ 2-layer sandwich" evidence="10">
    <location>
        <begin position="210"/>
        <end position="328"/>
    </location>
</feature>
<evidence type="ECO:0000256" key="5">
    <source>
        <dbReference type="HAMAP-Rule" id="MF_00909"/>
    </source>
</evidence>
<comment type="caution">
    <text evidence="11">The sequence shown here is derived from an EMBL/GenBank/DDBJ whole genome shotgun (WGS) entry which is preliminary data.</text>
</comment>
<dbReference type="Gene3D" id="3.30.1330.20">
    <property type="entry name" value="Tubulin/FtsZ, C-terminal domain"/>
    <property type="match status" value="1"/>
</dbReference>
<evidence type="ECO:0000259" key="9">
    <source>
        <dbReference type="SMART" id="SM00864"/>
    </source>
</evidence>
<sequence length="584" mass="60222">MQIGLSNPADHELRPRITVVGCGGAGGNAVNNMIRANLQGVEFVVTNTDNQALAHNLASRRIQLGTNLTRGLGAGAKPDVGRAAAEECIEEIMQQLDGSNMVFITAGMGGGTGTGAAPVIARAARERGILTVGVVTKPFQFEGAHRMRLAEAGIQDLQQYVDTLIIIPNQNLFRLANERTTFADAFKLADDVLHAGVRGVTDLMMMPGLINLDFADIRTVMSEMGKAMMGTGEATGDRRALDAAEAAISNPLLDDASMKGARAVLINITGGLDMTLFEADEAANRIREEVDPDANIIFGSTFDEGLEGRIRVSVVATGIESEAAAEPRRPQIALVTDATSRPALHNTVSNSAASIGSGYAPMAAAPVHVPHQAAAAPMMSAETAPTSGPAFGVQGNLAVAPQPVVTQSLNEPVRPQAAPQPSMSSSFSPAPRAAAPAVDGGFIPPRPVEAATEPALTQRVVPTTTASAEPSLSQPTSIGNAALAMQPVHVPTPAITPAAAKDKARSPSLFERFTNPLSAGRRDAAPTVAPSAGSRVQGGGSSPTAPAPTAAAAPRLGDAGSRPMTSASDDDLLEIPAFLRRQAN</sequence>
<comment type="subunit">
    <text evidence="5">Homodimer. Polymerizes to form a dynamic ring structure in a strictly GTP-dependent manner. Interacts directly with several other division proteins.</text>
</comment>
<dbReference type="GO" id="GO:0005737">
    <property type="term" value="C:cytoplasm"/>
    <property type="evidence" value="ECO:0007669"/>
    <property type="project" value="UniProtKB-SubCell"/>
</dbReference>
<evidence type="ECO:0000256" key="1">
    <source>
        <dbReference type="ARBA" id="ARBA00009690"/>
    </source>
</evidence>
<dbReference type="InterPro" id="IPR003008">
    <property type="entry name" value="Tubulin_FtsZ_GTPase"/>
</dbReference>
<organism evidence="11 12">
    <name type="scientific">Elstera cyanobacteriorum</name>
    <dbReference type="NCBI Taxonomy" id="2022747"/>
    <lineage>
        <taxon>Bacteria</taxon>
        <taxon>Pseudomonadati</taxon>
        <taxon>Pseudomonadota</taxon>
        <taxon>Alphaproteobacteria</taxon>
        <taxon>Rhodospirillales</taxon>
        <taxon>Rhodospirillaceae</taxon>
        <taxon>Elstera</taxon>
    </lineage>
</organism>
<gene>
    <name evidence="5" type="primary">ftsZ</name>
    <name evidence="11" type="ORF">CHR90_18380</name>
</gene>
<keyword evidence="5 7" id="KW-0131">Cell cycle</keyword>
<feature type="region of interest" description="Disordered" evidence="8">
    <location>
        <begin position="451"/>
        <end position="475"/>
    </location>
</feature>
<feature type="binding site" evidence="5">
    <location>
        <position position="142"/>
    </location>
    <ligand>
        <name>GTP</name>
        <dbReference type="ChEBI" id="CHEBI:37565"/>
    </ligand>
</feature>
<dbReference type="GO" id="GO:0000917">
    <property type="term" value="P:division septum assembly"/>
    <property type="evidence" value="ECO:0007669"/>
    <property type="project" value="UniProtKB-KW"/>
</dbReference>
<feature type="compositionally biased region" description="Low complexity" evidence="8">
    <location>
        <begin position="543"/>
        <end position="554"/>
    </location>
</feature>
<evidence type="ECO:0000256" key="2">
    <source>
        <dbReference type="ARBA" id="ARBA00022490"/>
    </source>
</evidence>
<proteinExistence type="inferred from homology"/>
<feature type="binding site" evidence="5">
    <location>
        <position position="190"/>
    </location>
    <ligand>
        <name>GTP</name>
        <dbReference type="ChEBI" id="CHEBI:37565"/>
    </ligand>
</feature>
<keyword evidence="3 5" id="KW-0547">Nucleotide-binding</keyword>
<keyword evidence="5 7" id="KW-0132">Cell division</keyword>
<dbReference type="Pfam" id="PF12327">
    <property type="entry name" value="FtsZ_C"/>
    <property type="match status" value="1"/>
</dbReference>
<comment type="similarity">
    <text evidence="1 5 7">Belongs to the FtsZ family.</text>
</comment>
<dbReference type="HAMAP" id="MF_00909">
    <property type="entry name" value="FtsZ"/>
    <property type="match status" value="1"/>
</dbReference>
<feature type="binding site" evidence="5">
    <location>
        <begin position="111"/>
        <end position="113"/>
    </location>
    <ligand>
        <name>GTP</name>
        <dbReference type="ChEBI" id="CHEBI:37565"/>
    </ligand>
</feature>
<keyword evidence="12" id="KW-1185">Reference proteome</keyword>
<keyword evidence="4 5" id="KW-0342">GTP-binding</keyword>
<feature type="binding site" evidence="5">
    <location>
        <begin position="24"/>
        <end position="28"/>
    </location>
    <ligand>
        <name>GTP</name>
        <dbReference type="ChEBI" id="CHEBI:37565"/>
    </ligand>
</feature>
<dbReference type="InterPro" id="IPR037103">
    <property type="entry name" value="Tubulin/FtsZ-like_C"/>
</dbReference>
<dbReference type="InterPro" id="IPR018316">
    <property type="entry name" value="Tubulin/FtsZ_2-layer-sand-dom"/>
</dbReference>
<dbReference type="Pfam" id="PF00091">
    <property type="entry name" value="Tubulin"/>
    <property type="match status" value="1"/>
</dbReference>
<dbReference type="InterPro" id="IPR045061">
    <property type="entry name" value="FtsZ/CetZ"/>
</dbReference>
<evidence type="ECO:0000256" key="4">
    <source>
        <dbReference type="ARBA" id="ARBA00023134"/>
    </source>
</evidence>
<dbReference type="FunFam" id="3.40.50.1440:FF:000001">
    <property type="entry name" value="Cell division protein FtsZ"/>
    <property type="match status" value="1"/>
</dbReference>
<evidence type="ECO:0000256" key="7">
    <source>
        <dbReference type="RuleBase" id="RU000631"/>
    </source>
</evidence>
<reference evidence="11 12" key="1">
    <citation type="submission" date="2017-07" db="EMBL/GenBank/DDBJ databases">
        <title>Elstera cyanobacteriorum sp. nov., a novel bacterium isolated from cyanobacterial aggregates in a eutrophic lake.</title>
        <authorList>
            <person name="Cai H."/>
        </authorList>
    </citation>
    <scope>NUCLEOTIDE SEQUENCE [LARGE SCALE GENOMIC DNA]</scope>
    <source>
        <strain evidence="11 12">TH019</strain>
    </source>
</reference>
<evidence type="ECO:0000256" key="8">
    <source>
        <dbReference type="SAM" id="MobiDB-lite"/>
    </source>
</evidence>
<dbReference type="InterPro" id="IPR036525">
    <property type="entry name" value="Tubulin/FtsZ_GTPase_sf"/>
</dbReference>
<dbReference type="SUPFAM" id="SSF52490">
    <property type="entry name" value="Tubulin nucleotide-binding domain-like"/>
    <property type="match status" value="1"/>
</dbReference>
<dbReference type="OrthoDB" id="9813375at2"/>
<keyword evidence="2 5" id="KW-0963">Cytoplasm</keyword>
<feature type="domain" description="Tubulin/FtsZ GTPase" evidence="9">
    <location>
        <begin position="16"/>
        <end position="208"/>
    </location>
</feature>
<name>A0A255XIY3_9PROT</name>
<dbReference type="SMART" id="SM00864">
    <property type="entry name" value="Tubulin"/>
    <property type="match status" value="1"/>
</dbReference>
<dbReference type="Proteomes" id="UP000216361">
    <property type="component" value="Unassembled WGS sequence"/>
</dbReference>
<dbReference type="PROSITE" id="PS01134">
    <property type="entry name" value="FTSZ_1"/>
    <property type="match status" value="1"/>
</dbReference>
<dbReference type="AlphaFoldDB" id="A0A255XIY3"/>
<dbReference type="CDD" id="cd02201">
    <property type="entry name" value="FtsZ_type1"/>
    <property type="match status" value="1"/>
</dbReference>
<evidence type="ECO:0000313" key="12">
    <source>
        <dbReference type="Proteomes" id="UP000216361"/>
    </source>
</evidence>
<accession>A0A255XIY3</accession>
<dbReference type="PANTHER" id="PTHR30314">
    <property type="entry name" value="CELL DIVISION PROTEIN FTSZ-RELATED"/>
    <property type="match status" value="1"/>
</dbReference>
<evidence type="ECO:0000256" key="6">
    <source>
        <dbReference type="NCBIfam" id="TIGR00065"/>
    </source>
</evidence>
<dbReference type="GO" id="GO:0032153">
    <property type="term" value="C:cell division site"/>
    <property type="evidence" value="ECO:0007669"/>
    <property type="project" value="UniProtKB-UniRule"/>
</dbReference>
<dbReference type="PANTHER" id="PTHR30314:SF3">
    <property type="entry name" value="MITOCHONDRIAL DIVISION PROTEIN FSZA"/>
    <property type="match status" value="1"/>
</dbReference>
<evidence type="ECO:0000256" key="3">
    <source>
        <dbReference type="ARBA" id="ARBA00022741"/>
    </source>
</evidence>
<dbReference type="FunFam" id="3.30.1330.20:FF:000011">
    <property type="entry name" value="Cell division protein FtsZ"/>
    <property type="match status" value="1"/>
</dbReference>
<dbReference type="InterPro" id="IPR024757">
    <property type="entry name" value="FtsZ_C"/>
</dbReference>
<comment type="function">
    <text evidence="5 7">Essential cell division protein that forms a contractile ring structure (Z ring) at the future cell division site. The regulation of the ring assembly controls the timing and the location of cell division. One of the functions of the FtsZ ring is to recruit other cell division proteins to the septum to produce a new cell wall between the dividing cells. Binds GTP and shows GTPase activity.</text>
</comment>
<feature type="compositionally biased region" description="Low complexity" evidence="8">
    <location>
        <begin position="414"/>
        <end position="435"/>
    </location>
</feature>
<dbReference type="InterPro" id="IPR000158">
    <property type="entry name" value="Cell_div_FtsZ"/>
</dbReference>
<dbReference type="PRINTS" id="PR00423">
    <property type="entry name" value="CELLDVISFTSZ"/>
</dbReference>
<dbReference type="GO" id="GO:0003924">
    <property type="term" value="F:GTPase activity"/>
    <property type="evidence" value="ECO:0007669"/>
    <property type="project" value="UniProtKB-UniRule"/>
</dbReference>
<dbReference type="Gene3D" id="3.40.50.1440">
    <property type="entry name" value="Tubulin/FtsZ, GTPase domain"/>
    <property type="match status" value="1"/>
</dbReference>
<evidence type="ECO:0000313" key="11">
    <source>
        <dbReference type="EMBL" id="OYQ16933.1"/>
    </source>
</evidence>
<protein>
    <recommendedName>
        <fullName evidence="5 6">Cell division protein FtsZ</fullName>
    </recommendedName>
</protein>
<feature type="region of interest" description="Disordered" evidence="8">
    <location>
        <begin position="411"/>
        <end position="435"/>
    </location>
</feature>
<dbReference type="GO" id="GO:0005525">
    <property type="term" value="F:GTP binding"/>
    <property type="evidence" value="ECO:0007669"/>
    <property type="project" value="UniProtKB-UniRule"/>
</dbReference>